<evidence type="ECO:0000313" key="2">
    <source>
        <dbReference type="Proteomes" id="UP001470230"/>
    </source>
</evidence>
<keyword evidence="2" id="KW-1185">Reference proteome</keyword>
<gene>
    <name evidence="1" type="ORF">M9Y10_018880</name>
</gene>
<sequence>MKIIENMHYMNHRNKEKENNIEQMRTEFNYQISQLKDTLSEVTDFKHSDKNNFESFNKFKGETQAFIMTYFDSICDNIQDIADFFHIYQCLEYYKFSKMSYVCIEARDMNEKLNNLNFKDMIILKTNTFEMLYENRSWNQQNCSIF</sequence>
<accession>A0ABR2HJ02</accession>
<proteinExistence type="predicted"/>
<protein>
    <submittedName>
        <fullName evidence="1">Uncharacterized protein</fullName>
    </submittedName>
</protein>
<organism evidence="1 2">
    <name type="scientific">Tritrichomonas musculus</name>
    <dbReference type="NCBI Taxonomy" id="1915356"/>
    <lineage>
        <taxon>Eukaryota</taxon>
        <taxon>Metamonada</taxon>
        <taxon>Parabasalia</taxon>
        <taxon>Tritrichomonadida</taxon>
        <taxon>Tritrichomonadidae</taxon>
        <taxon>Tritrichomonas</taxon>
    </lineage>
</organism>
<comment type="caution">
    <text evidence="1">The sequence shown here is derived from an EMBL/GenBank/DDBJ whole genome shotgun (WGS) entry which is preliminary data.</text>
</comment>
<name>A0ABR2HJ02_9EUKA</name>
<dbReference type="EMBL" id="JAPFFF010000027">
    <property type="protein sequence ID" value="KAK8847845.1"/>
    <property type="molecule type" value="Genomic_DNA"/>
</dbReference>
<evidence type="ECO:0000313" key="1">
    <source>
        <dbReference type="EMBL" id="KAK8847845.1"/>
    </source>
</evidence>
<reference evidence="1 2" key="1">
    <citation type="submission" date="2024-04" db="EMBL/GenBank/DDBJ databases">
        <title>Tritrichomonas musculus Genome.</title>
        <authorList>
            <person name="Alves-Ferreira E."/>
            <person name="Grigg M."/>
            <person name="Lorenzi H."/>
            <person name="Galac M."/>
        </authorList>
    </citation>
    <scope>NUCLEOTIDE SEQUENCE [LARGE SCALE GENOMIC DNA]</scope>
    <source>
        <strain evidence="1 2">EAF2021</strain>
    </source>
</reference>
<dbReference type="Proteomes" id="UP001470230">
    <property type="component" value="Unassembled WGS sequence"/>
</dbReference>